<sequence length="368" mass="42247">MRSQFPQELVDEILDHFDIGDSETLKACSLVGRAWVFRARSILFRKCFIHPATIRTFRDLSRSKNCTFKRHIRSIDVTRHCGDPNDHLFTETAPDVVELVGVRDLQMSFTCTGPHAFYCTVFVAAFPRVTRLTIRFEDHLDQPMPIIEMICLLPALQELYMQWMKNDIIANPPPSAIPPHGLHAVHFDGGPSVVPILTWLTSTDHLHNLDSITFSQLNDSEFQIVHESLRQLGPNLHHLELDLYGMILFYVDPSAVFDLTLHPNLQTLTIRDDMMEQDTLFQVITRLVAPNLERLSVHFDPHLGSDSENWDKWAALDPFFNATRFPSLQSVTFICYRPEEVDDDTHDDTRLRASLPLLVASGKYRTGW</sequence>
<comment type="caution">
    <text evidence="1">The sequence shown here is derived from an EMBL/GenBank/DDBJ whole genome shotgun (WGS) entry which is preliminary data.</text>
</comment>
<protein>
    <recommendedName>
        <fullName evidence="3">F-box domain-containing protein</fullName>
    </recommendedName>
</protein>
<dbReference type="SUPFAM" id="SSF52047">
    <property type="entry name" value="RNI-like"/>
    <property type="match status" value="1"/>
</dbReference>
<dbReference type="Gene3D" id="3.80.10.10">
    <property type="entry name" value="Ribonuclease Inhibitor"/>
    <property type="match status" value="1"/>
</dbReference>
<gene>
    <name evidence="1" type="ORF">MSAN_02313300</name>
</gene>
<dbReference type="EMBL" id="JACAZH010000038">
    <property type="protein sequence ID" value="KAF7335996.1"/>
    <property type="molecule type" value="Genomic_DNA"/>
</dbReference>
<accession>A0A8H7CGZ6</accession>
<dbReference type="Proteomes" id="UP000623467">
    <property type="component" value="Unassembled WGS sequence"/>
</dbReference>
<dbReference type="AlphaFoldDB" id="A0A8H7CGZ6"/>
<keyword evidence="2" id="KW-1185">Reference proteome</keyword>
<evidence type="ECO:0000313" key="1">
    <source>
        <dbReference type="EMBL" id="KAF7335996.1"/>
    </source>
</evidence>
<proteinExistence type="predicted"/>
<dbReference type="OrthoDB" id="3024566at2759"/>
<evidence type="ECO:0000313" key="2">
    <source>
        <dbReference type="Proteomes" id="UP000623467"/>
    </source>
</evidence>
<organism evidence="1 2">
    <name type="scientific">Mycena sanguinolenta</name>
    <dbReference type="NCBI Taxonomy" id="230812"/>
    <lineage>
        <taxon>Eukaryota</taxon>
        <taxon>Fungi</taxon>
        <taxon>Dikarya</taxon>
        <taxon>Basidiomycota</taxon>
        <taxon>Agaricomycotina</taxon>
        <taxon>Agaricomycetes</taxon>
        <taxon>Agaricomycetidae</taxon>
        <taxon>Agaricales</taxon>
        <taxon>Marasmiineae</taxon>
        <taxon>Mycenaceae</taxon>
        <taxon>Mycena</taxon>
    </lineage>
</organism>
<name>A0A8H7CGZ6_9AGAR</name>
<evidence type="ECO:0008006" key="3">
    <source>
        <dbReference type="Google" id="ProtNLM"/>
    </source>
</evidence>
<dbReference type="InterPro" id="IPR032675">
    <property type="entry name" value="LRR_dom_sf"/>
</dbReference>
<reference evidence="1" key="1">
    <citation type="submission" date="2020-05" db="EMBL/GenBank/DDBJ databases">
        <title>Mycena genomes resolve the evolution of fungal bioluminescence.</title>
        <authorList>
            <person name="Tsai I.J."/>
        </authorList>
    </citation>
    <scope>NUCLEOTIDE SEQUENCE</scope>
    <source>
        <strain evidence="1">160909Yilan</strain>
    </source>
</reference>